<dbReference type="InterPro" id="IPR016288">
    <property type="entry name" value="Beta_cellobiohydrolase"/>
</dbReference>
<organism evidence="2 3">
    <name type="scientific">Agromyces badenianii</name>
    <dbReference type="NCBI Taxonomy" id="2080742"/>
    <lineage>
        <taxon>Bacteria</taxon>
        <taxon>Bacillati</taxon>
        <taxon>Actinomycetota</taxon>
        <taxon>Actinomycetes</taxon>
        <taxon>Micrococcales</taxon>
        <taxon>Microbacteriaceae</taxon>
        <taxon>Agromyces</taxon>
    </lineage>
</organism>
<gene>
    <name evidence="2" type="ORF">DCE93_10485</name>
</gene>
<keyword evidence="1 2" id="KW-0378">Hydrolase</keyword>
<dbReference type="EMBL" id="CP028913">
    <property type="protein sequence ID" value="AWB96031.1"/>
    <property type="molecule type" value="Genomic_DNA"/>
</dbReference>
<keyword evidence="1" id="KW-0119">Carbohydrate metabolism</keyword>
<protein>
    <recommendedName>
        <fullName evidence="1">Glucanase</fullName>
        <ecNumber evidence="1">3.2.1.-</ecNumber>
    </recommendedName>
</protein>
<keyword evidence="1" id="KW-0624">Polysaccharide degradation</keyword>
<dbReference type="InterPro" id="IPR001524">
    <property type="entry name" value="Glyco_hydro_6_CS"/>
</dbReference>
<dbReference type="SUPFAM" id="SSF51989">
    <property type="entry name" value="Glycosyl hydrolases family 6, cellulases"/>
    <property type="match status" value="1"/>
</dbReference>
<name>A0A2S0WXK3_9MICO</name>
<dbReference type="Proteomes" id="UP000244729">
    <property type="component" value="Chromosome"/>
</dbReference>
<dbReference type="GO" id="GO:0030245">
    <property type="term" value="P:cellulose catabolic process"/>
    <property type="evidence" value="ECO:0007669"/>
    <property type="project" value="UniProtKB-KW"/>
</dbReference>
<dbReference type="OrthoDB" id="309899at2"/>
<dbReference type="PANTHER" id="PTHR34876">
    <property type="match status" value="1"/>
</dbReference>
<dbReference type="PROSITE" id="PS00656">
    <property type="entry name" value="GLYCOSYL_HYDROL_F6_2"/>
    <property type="match status" value="1"/>
</dbReference>
<dbReference type="Pfam" id="PF01341">
    <property type="entry name" value="Glyco_hydro_6"/>
    <property type="match status" value="1"/>
</dbReference>
<dbReference type="PIRSF" id="PIRSF001100">
    <property type="entry name" value="Beta_cellobiohydrolase"/>
    <property type="match status" value="1"/>
</dbReference>
<reference evidence="2 3" key="1">
    <citation type="submission" date="2018-04" db="EMBL/GenBank/DDBJ databases">
        <authorList>
            <person name="Li J."/>
        </authorList>
    </citation>
    <scope>NUCLEOTIDE SEQUENCE [LARGE SCALE GENOMIC DNA]</scope>
    <source>
        <strain evidence="3">30A</strain>
    </source>
</reference>
<dbReference type="PANTHER" id="PTHR34876:SF4">
    <property type="entry name" value="1,4-BETA-D-GLUCAN CELLOBIOHYDROLASE C-RELATED"/>
    <property type="match status" value="1"/>
</dbReference>
<keyword evidence="3" id="KW-1185">Reference proteome</keyword>
<sequence>MPARRARPAVALIAGGALLAAVIVVVVVLIVNAARSDHNPFAGQTLFVDPDSRAARAAASDAGLDEREAAARIAAVPTAIWITPEEFPPGSANEAVADIMASAGSAEALPTFVVYGITDRDCGGFSAGGLPAEAYLDWVDEIAAGLGDGASIVVLEPDSLGLAPECTNQTERTDLVRAALARFGDTAATVYLDAGHSAWLPPERIAELLRSAGVAKARGFATNVSNMQSTVDELEFARQVSAELGGAHAIIDTSRNGAGPPSDGSWCNPPGIGLGETPRAIDDPVVDAVLWVKPPGESDGTCNGGPTAGQWWPEQAVDLVANAVE</sequence>
<comment type="similarity">
    <text evidence="1">Belongs to the glycosyl hydrolase family 6.</text>
</comment>
<evidence type="ECO:0000313" key="2">
    <source>
        <dbReference type="EMBL" id="AWB96031.1"/>
    </source>
</evidence>
<dbReference type="RefSeq" id="WP_108595837.1">
    <property type="nucleotide sequence ID" value="NZ_CP028913.1"/>
</dbReference>
<accession>A0A2S0WXK3</accession>
<proteinExistence type="inferred from homology"/>
<keyword evidence="1" id="KW-0136">Cellulose degradation</keyword>
<evidence type="ECO:0000256" key="1">
    <source>
        <dbReference type="RuleBase" id="RU361186"/>
    </source>
</evidence>
<dbReference type="KEGG" id="agm:DCE93_10485"/>
<dbReference type="GO" id="GO:0004553">
    <property type="term" value="F:hydrolase activity, hydrolyzing O-glycosyl compounds"/>
    <property type="evidence" value="ECO:0007669"/>
    <property type="project" value="InterPro"/>
</dbReference>
<keyword evidence="1" id="KW-0326">Glycosidase</keyword>
<dbReference type="Gene3D" id="3.20.20.40">
    <property type="entry name" value="1, 4-beta cellobiohydrolase"/>
    <property type="match status" value="1"/>
</dbReference>
<dbReference type="InterPro" id="IPR036434">
    <property type="entry name" value="Beta_cellobiohydrolase_sf"/>
</dbReference>
<dbReference type="AlphaFoldDB" id="A0A2S0WXK3"/>
<dbReference type="EC" id="3.2.1.-" evidence="1"/>
<evidence type="ECO:0000313" key="3">
    <source>
        <dbReference type="Proteomes" id="UP000244729"/>
    </source>
</evidence>
<dbReference type="PRINTS" id="PR00733">
    <property type="entry name" value="GLHYDRLASE6"/>
</dbReference>